<dbReference type="GeneID" id="34446417"/>
<feature type="region of interest" description="Disordered" evidence="1">
    <location>
        <begin position="107"/>
        <end position="146"/>
    </location>
</feature>
<dbReference type="GO" id="GO:0003824">
    <property type="term" value="F:catalytic activity"/>
    <property type="evidence" value="ECO:0007669"/>
    <property type="project" value="InterPro"/>
</dbReference>
<feature type="compositionally biased region" description="Pro residues" evidence="1">
    <location>
        <begin position="123"/>
        <end position="142"/>
    </location>
</feature>
<dbReference type="OrthoDB" id="1658288at2759"/>
<dbReference type="PANTHER" id="PTHR46082">
    <property type="entry name" value="ATP/GTP-BINDING PROTEIN-RELATED"/>
    <property type="match status" value="1"/>
</dbReference>
<dbReference type="RefSeq" id="XP_022392547.1">
    <property type="nucleotide sequence ID" value="XM_022530157.1"/>
</dbReference>
<evidence type="ECO:0000313" key="3">
    <source>
        <dbReference type="Proteomes" id="UP000179179"/>
    </source>
</evidence>
<dbReference type="PANTHER" id="PTHR46082:SF6">
    <property type="entry name" value="AAA+ ATPASE DOMAIN-CONTAINING PROTEIN-RELATED"/>
    <property type="match status" value="1"/>
</dbReference>
<comment type="caution">
    <text evidence="2">The sequence shown here is derived from an EMBL/GenBank/DDBJ whole genome shotgun (WGS) entry which is preliminary data.</text>
</comment>
<sequence>MSNDLEVWVQPKPKRIEGHTAQCTLTFNGRVIFGPRHCHNNTYKLRDALAAADPRFQLTLTKRRHSKEGHTYSISVKAGGIVYLDRMSTHGHMKELCQAINKELAAERARAESGKPELAPPSQGLPPPLPPQQPPGSPPPQATRPKGRQDFEIAIICALKVESNAIEAFLDEEFEVDGFSYGQAPGDSNTYTIGRIGQRAVVLAYMANMGKVGSTRAATQLHLSFPQIKAVFLVGICGAAPQDAQGRETFLGDYSDRFRRKDTLEDTLGRGNYRIRSFLSKLECKNTSSKLEQQTRQYIAELSAKDGEYAYPGANHDVLYRADYRHKHQNGDPSVTCVECNTADDTVCKEARESSCDSPDGLGCSSTQLVRRRQENTHPVLHFGHFSSGDSVMKSGLHRDEIVARDKVIAFEMEGAGVWDVLPTVIIKSACDYADSHKNKTWQSYAAGTAAACTRAVLDQWRSSQGAWF</sequence>
<gene>
    <name evidence="2" type="ORF">ABOM_003027</name>
</gene>
<dbReference type="STRING" id="109264.A0A1F8AAU2"/>
<dbReference type="EMBL" id="LYCR01000013">
    <property type="protein sequence ID" value="OGM48830.1"/>
    <property type="molecule type" value="Genomic_DNA"/>
</dbReference>
<dbReference type="AlphaFoldDB" id="A0A1F8AAU2"/>
<evidence type="ECO:0000313" key="2">
    <source>
        <dbReference type="EMBL" id="OGM48830.1"/>
    </source>
</evidence>
<dbReference type="SUPFAM" id="SSF53167">
    <property type="entry name" value="Purine and uridine phosphorylases"/>
    <property type="match status" value="1"/>
</dbReference>
<dbReference type="InterPro" id="IPR053137">
    <property type="entry name" value="NLR-like"/>
</dbReference>
<organism evidence="2 3">
    <name type="scientific">Aspergillus bombycis</name>
    <dbReference type="NCBI Taxonomy" id="109264"/>
    <lineage>
        <taxon>Eukaryota</taxon>
        <taxon>Fungi</taxon>
        <taxon>Dikarya</taxon>
        <taxon>Ascomycota</taxon>
        <taxon>Pezizomycotina</taxon>
        <taxon>Eurotiomycetes</taxon>
        <taxon>Eurotiomycetidae</taxon>
        <taxon>Eurotiales</taxon>
        <taxon>Aspergillaceae</taxon>
        <taxon>Aspergillus</taxon>
    </lineage>
</organism>
<accession>A0A1F8AAU2</accession>
<protein>
    <submittedName>
        <fullName evidence="2">Uncharacterized protein</fullName>
    </submittedName>
</protein>
<keyword evidence="3" id="KW-1185">Reference proteome</keyword>
<evidence type="ECO:0000256" key="1">
    <source>
        <dbReference type="SAM" id="MobiDB-lite"/>
    </source>
</evidence>
<name>A0A1F8AAU2_9EURO</name>
<dbReference type="Gene3D" id="3.40.50.1580">
    <property type="entry name" value="Nucleoside phosphorylase domain"/>
    <property type="match status" value="1"/>
</dbReference>
<dbReference type="GO" id="GO:0009116">
    <property type="term" value="P:nucleoside metabolic process"/>
    <property type="evidence" value="ECO:0007669"/>
    <property type="project" value="InterPro"/>
</dbReference>
<reference evidence="2 3" key="1">
    <citation type="journal article" date="2016" name="Genome Biol. Evol.">
        <title>Draft genome sequence of an aflatoxigenic Aspergillus species, A. bombycis.</title>
        <authorList>
            <person name="Moore G.G."/>
            <person name="Mack B.M."/>
            <person name="Beltz S.B."/>
            <person name="Gilbert M.K."/>
        </authorList>
    </citation>
    <scope>NUCLEOTIDE SEQUENCE [LARGE SCALE GENOMIC DNA]</scope>
    <source>
        <strain evidence="3">NRRL 26010</strain>
    </source>
</reference>
<dbReference type="InterPro" id="IPR035994">
    <property type="entry name" value="Nucleoside_phosphorylase_sf"/>
</dbReference>
<dbReference type="Proteomes" id="UP000179179">
    <property type="component" value="Unassembled WGS sequence"/>
</dbReference>
<proteinExistence type="predicted"/>